<evidence type="ECO:0000256" key="2">
    <source>
        <dbReference type="ARBA" id="ARBA00006700"/>
    </source>
</evidence>
<dbReference type="GO" id="GO:0003735">
    <property type="term" value="F:structural constituent of ribosome"/>
    <property type="evidence" value="ECO:0007669"/>
    <property type="project" value="InterPro"/>
</dbReference>
<protein>
    <recommendedName>
        <fullName evidence="6">Large ribosomal subunit protein uL23m</fullName>
    </recommendedName>
    <alternativeName>
        <fullName evidence="7">39S ribosomal protein L23, mitochondrial</fullName>
    </alternativeName>
</protein>
<evidence type="ECO:0000313" key="8">
    <source>
        <dbReference type="EMBL" id="CAB3263968.1"/>
    </source>
</evidence>
<dbReference type="PANTHER" id="PTHR12059">
    <property type="entry name" value="RIBOSOMAL PROTEIN L23-RELATED"/>
    <property type="match status" value="1"/>
</dbReference>
<comment type="subcellular location">
    <subcellularLocation>
        <location evidence="1">Mitochondrion</location>
    </subcellularLocation>
</comment>
<keyword evidence="4" id="KW-0496">Mitochondrion</keyword>
<organism evidence="8">
    <name type="scientific">Phallusia mammillata</name>
    <dbReference type="NCBI Taxonomy" id="59560"/>
    <lineage>
        <taxon>Eukaryota</taxon>
        <taxon>Metazoa</taxon>
        <taxon>Chordata</taxon>
        <taxon>Tunicata</taxon>
        <taxon>Ascidiacea</taxon>
        <taxon>Phlebobranchia</taxon>
        <taxon>Ascidiidae</taxon>
        <taxon>Phallusia</taxon>
    </lineage>
</organism>
<dbReference type="EMBL" id="LR788106">
    <property type="protein sequence ID" value="CAB3263968.1"/>
    <property type="molecule type" value="mRNA"/>
</dbReference>
<evidence type="ECO:0000256" key="7">
    <source>
        <dbReference type="ARBA" id="ARBA00041375"/>
    </source>
</evidence>
<dbReference type="PANTHER" id="PTHR12059:SF5">
    <property type="entry name" value="LARGE RIBOSOMAL SUBUNIT PROTEIN UL23M"/>
    <property type="match status" value="1"/>
</dbReference>
<comment type="similarity">
    <text evidence="2">Belongs to the universal ribosomal protein uL23 family.</text>
</comment>
<sequence length="177" mass="21412">MRRIRLPGKLPTVKFPLHYEGAPQRRLFFPEWYFTMVKPREEMPSNYVRFHIPADMTKYDVKEYLDKLYNVSVVSITLGIVNYQRFKAPNPWRKNSYTWKFVDPWKIAHVYLANGDTFKFPDVFQLSPEDAEEDDADSMNEETHTLLEIEERMKKLFKKQQSQTSDRDKIYFDNRWL</sequence>
<dbReference type="AlphaFoldDB" id="A0A6F9DLV5"/>
<evidence type="ECO:0000256" key="1">
    <source>
        <dbReference type="ARBA" id="ARBA00004173"/>
    </source>
</evidence>
<gene>
    <name evidence="8" type="primary">Mrpl23</name>
</gene>
<evidence type="ECO:0000256" key="6">
    <source>
        <dbReference type="ARBA" id="ARBA00039977"/>
    </source>
</evidence>
<dbReference type="Gene3D" id="3.30.70.330">
    <property type="match status" value="1"/>
</dbReference>
<dbReference type="GO" id="GO:0005762">
    <property type="term" value="C:mitochondrial large ribosomal subunit"/>
    <property type="evidence" value="ECO:0007669"/>
    <property type="project" value="TreeGrafter"/>
</dbReference>
<dbReference type="FunFam" id="3.30.70.330:FF:000284">
    <property type="entry name" value="39S ribosomal protein L23, mitochondrial"/>
    <property type="match status" value="1"/>
</dbReference>
<evidence type="ECO:0000256" key="4">
    <source>
        <dbReference type="ARBA" id="ARBA00023128"/>
    </source>
</evidence>
<accession>A0A6F9DLV5</accession>
<evidence type="ECO:0000256" key="5">
    <source>
        <dbReference type="ARBA" id="ARBA00023274"/>
    </source>
</evidence>
<proteinExistence type="evidence at transcript level"/>
<keyword evidence="5" id="KW-0687">Ribonucleoprotein</keyword>
<dbReference type="GO" id="GO:0032543">
    <property type="term" value="P:mitochondrial translation"/>
    <property type="evidence" value="ECO:0007669"/>
    <property type="project" value="TreeGrafter"/>
</dbReference>
<dbReference type="Pfam" id="PF00276">
    <property type="entry name" value="Ribosomal_L23"/>
    <property type="match status" value="1"/>
</dbReference>
<dbReference type="InterPro" id="IPR013025">
    <property type="entry name" value="Ribosomal_uL23-like"/>
</dbReference>
<evidence type="ECO:0000256" key="3">
    <source>
        <dbReference type="ARBA" id="ARBA00022980"/>
    </source>
</evidence>
<keyword evidence="3 8" id="KW-0689">Ribosomal protein</keyword>
<name>A0A6F9DLV5_9ASCI</name>
<dbReference type="InterPro" id="IPR012678">
    <property type="entry name" value="Ribosomal_uL23/eL15/eS24_sf"/>
</dbReference>
<reference evidence="8" key="1">
    <citation type="submission" date="2020-04" db="EMBL/GenBank/DDBJ databases">
        <authorList>
            <person name="Neveu A P."/>
        </authorList>
    </citation>
    <scope>NUCLEOTIDE SEQUENCE</scope>
    <source>
        <tissue evidence="8">Whole embryo</tissue>
    </source>
</reference>
<dbReference type="InterPro" id="IPR012677">
    <property type="entry name" value="Nucleotide-bd_a/b_plait_sf"/>
</dbReference>
<dbReference type="SUPFAM" id="SSF54189">
    <property type="entry name" value="Ribosomal proteins S24e, L23 and L15e"/>
    <property type="match status" value="1"/>
</dbReference>